<keyword evidence="4" id="KW-1185">Reference proteome</keyword>
<reference evidence="3 4" key="1">
    <citation type="submission" date="2024-06" db="EMBL/GenBank/DDBJ databases">
        <title>Genomic Encyclopedia of Type Strains, Phase IV (KMG-IV): sequencing the most valuable type-strain genomes for metagenomic binning, comparative biology and taxonomic classification.</title>
        <authorList>
            <person name="Goeker M."/>
        </authorList>
    </citation>
    <scope>NUCLEOTIDE SEQUENCE [LARGE SCALE GENOMIC DNA]</scope>
    <source>
        <strain evidence="3 4">DSM 105042</strain>
    </source>
</reference>
<protein>
    <submittedName>
        <fullName evidence="3">Uncharacterized protein YjlB</fullName>
    </submittedName>
</protein>
<dbReference type="Proteomes" id="UP001549031">
    <property type="component" value="Unassembled WGS sequence"/>
</dbReference>
<name>A0ABV2H3H5_9HYPH</name>
<dbReference type="RefSeq" id="WP_247243195.1">
    <property type="nucleotide sequence ID" value="NZ_JALJRA010000004.1"/>
</dbReference>
<dbReference type="PIRSF" id="PIRSF019307">
    <property type="entry name" value="UCP019307"/>
    <property type="match status" value="1"/>
</dbReference>
<gene>
    <name evidence="3" type="ORF">ABID21_001205</name>
</gene>
<evidence type="ECO:0000259" key="2">
    <source>
        <dbReference type="Pfam" id="PF07883"/>
    </source>
</evidence>
<dbReference type="Gene3D" id="2.60.120.10">
    <property type="entry name" value="Jelly Rolls"/>
    <property type="match status" value="1"/>
</dbReference>
<dbReference type="InterPro" id="IPR047121">
    <property type="entry name" value="YjiB-like"/>
</dbReference>
<evidence type="ECO:0000313" key="3">
    <source>
        <dbReference type="EMBL" id="MET3585103.1"/>
    </source>
</evidence>
<dbReference type="EMBL" id="JBEPLJ010000004">
    <property type="protein sequence ID" value="MET3585103.1"/>
    <property type="molecule type" value="Genomic_DNA"/>
</dbReference>
<accession>A0ABV2H3H5</accession>
<sequence>MNIDHFLLDENDWVPNNPRLPVILYSGVAAEGGTLAETFESRFAEAGWQGIWRNGIFGYHHYHTTAHEVLGIAEGEARVVLGGPGGRQLEVKRGDCLVLPAGTGHCRISASNDFLVIGAYPEGQDPDLRKNDAGESGRRIISSLPLPKTDPLGTEGVTSLWRNG</sequence>
<dbReference type="InterPro" id="IPR014710">
    <property type="entry name" value="RmlC-like_jellyroll"/>
</dbReference>
<organism evidence="3 4">
    <name type="scientific">Pseudorhizobium tarimense</name>
    <dbReference type="NCBI Taxonomy" id="1079109"/>
    <lineage>
        <taxon>Bacteria</taxon>
        <taxon>Pseudomonadati</taxon>
        <taxon>Pseudomonadota</taxon>
        <taxon>Alphaproteobacteria</taxon>
        <taxon>Hyphomicrobiales</taxon>
        <taxon>Rhizobiaceae</taxon>
        <taxon>Rhizobium/Agrobacterium group</taxon>
        <taxon>Pseudorhizobium</taxon>
    </lineage>
</organism>
<dbReference type="InterPro" id="IPR011051">
    <property type="entry name" value="RmlC_Cupin_sf"/>
</dbReference>
<dbReference type="PANTHER" id="PTHR36448">
    <property type="entry name" value="BLR7373 PROTEIN"/>
    <property type="match status" value="1"/>
</dbReference>
<evidence type="ECO:0000256" key="1">
    <source>
        <dbReference type="SAM" id="MobiDB-lite"/>
    </source>
</evidence>
<proteinExistence type="predicted"/>
<dbReference type="InterPro" id="IPR013096">
    <property type="entry name" value="Cupin_2"/>
</dbReference>
<dbReference type="PANTHER" id="PTHR36448:SF2">
    <property type="entry name" value="CUPIN TYPE-1 DOMAIN-CONTAINING PROTEIN"/>
    <property type="match status" value="1"/>
</dbReference>
<feature type="domain" description="Cupin type-2" evidence="2">
    <location>
        <begin position="60"/>
        <end position="111"/>
    </location>
</feature>
<dbReference type="InterPro" id="IPR014500">
    <property type="entry name" value="UCP019307_cupin"/>
</dbReference>
<feature type="region of interest" description="Disordered" evidence="1">
    <location>
        <begin position="141"/>
        <end position="164"/>
    </location>
</feature>
<dbReference type="Pfam" id="PF07883">
    <property type="entry name" value="Cupin_2"/>
    <property type="match status" value="1"/>
</dbReference>
<comment type="caution">
    <text evidence="3">The sequence shown here is derived from an EMBL/GenBank/DDBJ whole genome shotgun (WGS) entry which is preliminary data.</text>
</comment>
<evidence type="ECO:0000313" key="4">
    <source>
        <dbReference type="Proteomes" id="UP001549031"/>
    </source>
</evidence>
<dbReference type="SUPFAM" id="SSF51182">
    <property type="entry name" value="RmlC-like cupins"/>
    <property type="match status" value="1"/>
</dbReference>
<dbReference type="CDD" id="cd02219">
    <property type="entry name" value="cupin_YjlB-like"/>
    <property type="match status" value="1"/>
</dbReference>